<evidence type="ECO:0000313" key="2">
    <source>
        <dbReference type="Proteomes" id="UP001548189"/>
    </source>
</evidence>
<name>A0ABV2BUC8_9GAMM</name>
<reference evidence="1 2" key="1">
    <citation type="submission" date="2024-06" db="EMBL/GenBank/DDBJ databases">
        <authorList>
            <person name="Li F."/>
        </authorList>
    </citation>
    <scope>NUCLEOTIDE SEQUENCE [LARGE SCALE GENOMIC DNA]</scope>
    <source>
        <strain evidence="1 2">GXAS 311</strain>
    </source>
</reference>
<gene>
    <name evidence="1" type="ORF">ABVT43_10400</name>
</gene>
<comment type="caution">
    <text evidence="1">The sequence shown here is derived from an EMBL/GenBank/DDBJ whole genome shotgun (WGS) entry which is preliminary data.</text>
</comment>
<dbReference type="EMBL" id="JBEVCJ010000011">
    <property type="protein sequence ID" value="MET1255538.1"/>
    <property type="molecule type" value="Genomic_DNA"/>
</dbReference>
<protein>
    <submittedName>
        <fullName evidence="1">Uncharacterized protein</fullName>
    </submittedName>
</protein>
<keyword evidence="2" id="KW-1185">Reference proteome</keyword>
<accession>A0ABV2BUC8</accession>
<organism evidence="1 2">
    <name type="scientific">Aliikangiella maris</name>
    <dbReference type="NCBI Taxonomy" id="3162458"/>
    <lineage>
        <taxon>Bacteria</taxon>
        <taxon>Pseudomonadati</taxon>
        <taxon>Pseudomonadota</taxon>
        <taxon>Gammaproteobacteria</taxon>
        <taxon>Oceanospirillales</taxon>
        <taxon>Pleioneaceae</taxon>
        <taxon>Aliikangiella</taxon>
    </lineage>
</organism>
<evidence type="ECO:0000313" key="1">
    <source>
        <dbReference type="EMBL" id="MET1255538.1"/>
    </source>
</evidence>
<dbReference type="Proteomes" id="UP001548189">
    <property type="component" value="Unassembled WGS sequence"/>
</dbReference>
<proteinExistence type="predicted"/>
<sequence length="87" mass="10021">MMKMKSFLKIVLLMLSCSTFSAYAENLKFTKLFIQPTFFNYLLCRINVCDSKIIVNDKDKKINDSELVQVRSPSSHAMTTEDETSLD</sequence>